<dbReference type="EMBL" id="JAUDCK010000056">
    <property type="protein sequence ID" value="MDM8196795.1"/>
    <property type="molecule type" value="Genomic_DNA"/>
</dbReference>
<organism evidence="3 4">
    <name type="scientific">Massilimicrobiota timonensis</name>
    <dbReference type="NCBI Taxonomy" id="1776392"/>
    <lineage>
        <taxon>Bacteria</taxon>
        <taxon>Bacillati</taxon>
        <taxon>Bacillota</taxon>
        <taxon>Erysipelotrichia</taxon>
        <taxon>Erysipelotrichales</taxon>
        <taxon>Erysipelotrichaceae</taxon>
        <taxon>Massilimicrobiota</taxon>
    </lineage>
</organism>
<keyword evidence="4" id="KW-1185">Reference proteome</keyword>
<evidence type="ECO:0000256" key="1">
    <source>
        <dbReference type="ARBA" id="ARBA00023002"/>
    </source>
</evidence>
<reference evidence="3 4" key="2">
    <citation type="submission" date="2023-06" db="EMBL/GenBank/DDBJ databases">
        <authorList>
            <person name="Zeman M."/>
            <person name="Kubasova T."/>
            <person name="Jahodarova E."/>
            <person name="Nykrynova M."/>
            <person name="Rychlik I."/>
        </authorList>
    </citation>
    <scope>NUCLEOTIDE SEQUENCE [LARGE SCALE GENOMIC DNA]</scope>
    <source>
        <strain evidence="3 4">ET341</strain>
    </source>
</reference>
<protein>
    <submittedName>
        <fullName evidence="3">Aldo/keto reductase</fullName>
    </submittedName>
</protein>
<gene>
    <name evidence="3" type="ORF">QUV98_10750</name>
</gene>
<keyword evidence="1" id="KW-0560">Oxidoreductase</keyword>
<sequence length="343" mass="38715">MRKVNVQGMEIGVMGMGCMGFSHAHGDPAPREECISMMRKAHEMGVTLYDTADVYANGHNEILVGEALAPIRSEVQILTKFNPEVAPVNDPANGTVAQQIEARCDASLKRLGTDYIDIYMMHRVPDDLPIETYAEAMKSLIEKGKIKAWAMSRAREDQIRKAHAVCPVAIVQNEFSMVVRNIETDGSLQACKELGIAMTPYMPLASGLLTGAYRPGMKLEFKNDDIHRTFSWFTEENLEKNQPLFEMLEKFSTKKGCTYAQLALAWVMAKYDMMIPIPGMYKQEFIDSNLEACNIVLTDEEMKEIDETLATLTIYGDGAEWRVDQLRGMLKEEGYEVEKSWRK</sequence>
<reference evidence="4" key="1">
    <citation type="submission" date="2023-06" db="EMBL/GenBank/DDBJ databases">
        <title>Identification and characterization of horizontal gene transfer across gut microbiota members of farm animals based on homology search.</title>
        <authorList>
            <person name="Zeman M."/>
            <person name="Kubasova T."/>
            <person name="Jahodarova E."/>
            <person name="Nykrynova M."/>
            <person name="Rychlik I."/>
        </authorList>
    </citation>
    <scope>NUCLEOTIDE SEQUENCE [LARGE SCALE GENOMIC DNA]</scope>
    <source>
        <strain evidence="4">ET341</strain>
    </source>
</reference>
<evidence type="ECO:0000259" key="2">
    <source>
        <dbReference type="Pfam" id="PF00248"/>
    </source>
</evidence>
<comment type="caution">
    <text evidence="3">The sequence shown here is derived from an EMBL/GenBank/DDBJ whole genome shotgun (WGS) entry which is preliminary data.</text>
</comment>
<dbReference type="InterPro" id="IPR023210">
    <property type="entry name" value="NADP_OxRdtase_dom"/>
</dbReference>
<name>A0ABT7UKX8_9FIRM</name>
<dbReference type="InterPro" id="IPR050791">
    <property type="entry name" value="Aldo-Keto_reductase"/>
</dbReference>
<dbReference type="RefSeq" id="WP_289528216.1">
    <property type="nucleotide sequence ID" value="NZ_JAUDCK010000056.1"/>
</dbReference>
<dbReference type="Gene3D" id="3.20.20.100">
    <property type="entry name" value="NADP-dependent oxidoreductase domain"/>
    <property type="match status" value="1"/>
</dbReference>
<proteinExistence type="predicted"/>
<evidence type="ECO:0000313" key="4">
    <source>
        <dbReference type="Proteomes" id="UP001529275"/>
    </source>
</evidence>
<feature type="domain" description="NADP-dependent oxidoreductase" evidence="2">
    <location>
        <begin position="14"/>
        <end position="308"/>
    </location>
</feature>
<dbReference type="Proteomes" id="UP001529275">
    <property type="component" value="Unassembled WGS sequence"/>
</dbReference>
<evidence type="ECO:0000313" key="3">
    <source>
        <dbReference type="EMBL" id="MDM8196795.1"/>
    </source>
</evidence>
<accession>A0ABT7UKX8</accession>
<dbReference type="PANTHER" id="PTHR43625">
    <property type="entry name" value="AFLATOXIN B1 ALDEHYDE REDUCTASE"/>
    <property type="match status" value="1"/>
</dbReference>
<dbReference type="PANTHER" id="PTHR43625:SF40">
    <property type="entry name" value="ALDO-KETO REDUCTASE YAKC [NADP(+)]"/>
    <property type="match status" value="1"/>
</dbReference>
<dbReference type="Pfam" id="PF00248">
    <property type="entry name" value="Aldo_ket_red"/>
    <property type="match status" value="1"/>
</dbReference>
<dbReference type="SUPFAM" id="SSF51430">
    <property type="entry name" value="NAD(P)-linked oxidoreductase"/>
    <property type="match status" value="1"/>
</dbReference>
<dbReference type="InterPro" id="IPR036812">
    <property type="entry name" value="NAD(P)_OxRdtase_dom_sf"/>
</dbReference>